<sequence length="253" mass="25747">MRRKVLLTVALVAVLALAGCTGGTGPAANNTTTSDAASATYAPGVNETGVTSAPALSTAYADALSNTSYAVSQNTTVAFENGTTDVQTTLDGNVASKTHYNLTDAQTGASVSDSATTYFTPANDSAVYTRTVADGNASVGVDSEPAASRFGKLGVVDDDFVYLTFASADETNATIEDDATHLTASGFTVTTHHGLANVTDTQATAVVQADGTLTSLSVTYTATADGEPVHVTQTWSYDTDASVAAPSWTDQAE</sequence>
<accession>A0A830FJE3</accession>
<protein>
    <recommendedName>
        <fullName evidence="3">Lipoprotein</fullName>
    </recommendedName>
</protein>
<dbReference type="Proteomes" id="UP000607197">
    <property type="component" value="Unassembled WGS sequence"/>
</dbReference>
<evidence type="ECO:0000313" key="1">
    <source>
        <dbReference type="EMBL" id="GGL61083.1"/>
    </source>
</evidence>
<dbReference type="EMBL" id="BMPG01000002">
    <property type="protein sequence ID" value="GGL61083.1"/>
    <property type="molecule type" value="Genomic_DNA"/>
</dbReference>
<dbReference type="AlphaFoldDB" id="A0A830FJE3"/>
<organism evidence="1 2">
    <name type="scientific">Halocalculus aciditolerans</name>
    <dbReference type="NCBI Taxonomy" id="1383812"/>
    <lineage>
        <taxon>Archaea</taxon>
        <taxon>Methanobacteriati</taxon>
        <taxon>Methanobacteriota</taxon>
        <taxon>Stenosarchaea group</taxon>
        <taxon>Halobacteria</taxon>
        <taxon>Halobacteriales</taxon>
        <taxon>Halobacteriaceae</taxon>
        <taxon>Halocalculus</taxon>
    </lineage>
</organism>
<proteinExistence type="predicted"/>
<evidence type="ECO:0008006" key="3">
    <source>
        <dbReference type="Google" id="ProtNLM"/>
    </source>
</evidence>
<reference evidence="1" key="1">
    <citation type="journal article" date="2014" name="Int. J. Syst. Evol. Microbiol.">
        <title>Complete genome sequence of Corynebacterium casei LMG S-19264T (=DSM 44701T), isolated from a smear-ripened cheese.</title>
        <authorList>
            <consortium name="US DOE Joint Genome Institute (JGI-PGF)"/>
            <person name="Walter F."/>
            <person name="Albersmeier A."/>
            <person name="Kalinowski J."/>
            <person name="Ruckert C."/>
        </authorList>
    </citation>
    <scope>NUCLEOTIDE SEQUENCE</scope>
    <source>
        <strain evidence="1">JCM 19596</strain>
    </source>
</reference>
<dbReference type="RefSeq" id="WP_188978310.1">
    <property type="nucleotide sequence ID" value="NZ_BMPG01000002.1"/>
</dbReference>
<comment type="caution">
    <text evidence="1">The sequence shown here is derived from an EMBL/GenBank/DDBJ whole genome shotgun (WGS) entry which is preliminary data.</text>
</comment>
<dbReference type="PROSITE" id="PS51257">
    <property type="entry name" value="PROKAR_LIPOPROTEIN"/>
    <property type="match status" value="1"/>
</dbReference>
<gene>
    <name evidence="1" type="ORF">GCM10009039_19050</name>
</gene>
<evidence type="ECO:0000313" key="2">
    <source>
        <dbReference type="Proteomes" id="UP000607197"/>
    </source>
</evidence>
<name>A0A830FJE3_9EURY</name>
<keyword evidence="2" id="KW-1185">Reference proteome</keyword>
<reference evidence="1" key="2">
    <citation type="submission" date="2020-09" db="EMBL/GenBank/DDBJ databases">
        <authorList>
            <person name="Sun Q."/>
            <person name="Ohkuma M."/>
        </authorList>
    </citation>
    <scope>NUCLEOTIDE SEQUENCE</scope>
    <source>
        <strain evidence="1">JCM 19596</strain>
    </source>
</reference>